<feature type="transmembrane region" description="Helical" evidence="1">
    <location>
        <begin position="558"/>
        <end position="576"/>
    </location>
</feature>
<organism evidence="2 3">
    <name type="scientific">Acanthosepion pharaonis</name>
    <name type="common">Pharaoh cuttlefish</name>
    <name type="synonym">Sepia pharaonis</name>
    <dbReference type="NCBI Taxonomy" id="158019"/>
    <lineage>
        <taxon>Eukaryota</taxon>
        <taxon>Metazoa</taxon>
        <taxon>Spiralia</taxon>
        <taxon>Lophotrochozoa</taxon>
        <taxon>Mollusca</taxon>
        <taxon>Cephalopoda</taxon>
        <taxon>Coleoidea</taxon>
        <taxon>Decapodiformes</taxon>
        <taxon>Sepiida</taxon>
        <taxon>Sepiina</taxon>
        <taxon>Sepiidae</taxon>
        <taxon>Acanthosepion</taxon>
    </lineage>
</organism>
<dbReference type="Proteomes" id="UP000597762">
    <property type="component" value="Unassembled WGS sequence"/>
</dbReference>
<keyword evidence="3" id="KW-1185">Reference proteome</keyword>
<name>A0A812DQJ2_ACAPH</name>
<protein>
    <submittedName>
        <fullName evidence="2">Uncharacterized protein</fullName>
    </submittedName>
</protein>
<evidence type="ECO:0000313" key="2">
    <source>
        <dbReference type="EMBL" id="CAE1309019.1"/>
    </source>
</evidence>
<evidence type="ECO:0000256" key="1">
    <source>
        <dbReference type="SAM" id="Phobius"/>
    </source>
</evidence>
<accession>A0A812DQJ2</accession>
<reference evidence="2" key="1">
    <citation type="submission" date="2021-01" db="EMBL/GenBank/DDBJ databases">
        <authorList>
            <person name="Li R."/>
            <person name="Bekaert M."/>
        </authorList>
    </citation>
    <scope>NUCLEOTIDE SEQUENCE</scope>
    <source>
        <strain evidence="2">Farmed</strain>
    </source>
</reference>
<dbReference type="AlphaFoldDB" id="A0A812DQJ2"/>
<keyword evidence="1" id="KW-1133">Transmembrane helix</keyword>
<evidence type="ECO:0000313" key="3">
    <source>
        <dbReference type="Proteomes" id="UP000597762"/>
    </source>
</evidence>
<keyword evidence="1" id="KW-0812">Transmembrane</keyword>
<dbReference type="EMBL" id="CAHIKZ030004248">
    <property type="protein sequence ID" value="CAE1309019.1"/>
    <property type="molecule type" value="Genomic_DNA"/>
</dbReference>
<comment type="caution">
    <text evidence="2">The sequence shown here is derived from an EMBL/GenBank/DDBJ whole genome shotgun (WGS) entry which is preliminary data.</text>
</comment>
<feature type="transmembrane region" description="Helical" evidence="1">
    <location>
        <begin position="490"/>
        <end position="509"/>
    </location>
</feature>
<gene>
    <name evidence="2" type="ORF">SPHA_60824</name>
</gene>
<keyword evidence="1" id="KW-0472">Membrane</keyword>
<sequence>MDSVIPAGFYCGSPSGWCVTPPPIVALPPPPTDNNYILAFRIPLLDKMEAIQKSRSRFHRFNHCQYCTRDFIFSSLLKSDSFAIDRPQLTNLLEKALPPGSKFACKGHVEQWLGIIDVGCVATVERLPMFHFPGNRVEQTEYFFLQQNLFKIFAHLLEDSCTEVLDDVRPDLVNLLEDLRQNEQSFKVIITTSQNQFRNSLTLGAPSLGTLSPSLGVCTAYSKVGPASTAGHPNSPTVAVATNNGALWLQKVEQRTESDSDLATVGNLTGEAVFKNIQPLCLSPASYGVLANLLHTTPVISRTHYLSPTLPQAVLDDRTSFSKRHSLKVRRSKKNRETDPNENSVSNLFFRTLPGQFLSFSHSTIHLYSIYIRSLLLPTQYILHFPFCIRPHDSRPRLLVIGNRKLLAYLSHEYSIHLLKLDNQQQHTTQEFTHRSNVITCHSFTSLFIHSYHISFIHITFHSFISHLIHSHHLSFFHITSHSFTSPFILSYYISFIDMLFPSFISHLIHSYPLSFIHHYLIHSYPLSFIPFTYHSFIFSISAYPRPTPIFVIFRQRLCSFLSIVTSLYFTSFLFANSRSVIA</sequence>
<proteinExistence type="predicted"/>